<dbReference type="RefSeq" id="WP_029071479.1">
    <property type="nucleotide sequence ID" value="NZ_JQBL01000001.1"/>
</dbReference>
<organism evidence="1 2">
    <name type="scientific">Kandleria vitulina DSM 20405</name>
    <dbReference type="NCBI Taxonomy" id="1410657"/>
    <lineage>
        <taxon>Bacteria</taxon>
        <taxon>Bacillati</taxon>
        <taxon>Bacillota</taxon>
        <taxon>Erysipelotrichia</taxon>
        <taxon>Erysipelotrichales</taxon>
        <taxon>Coprobacillaceae</taxon>
        <taxon>Kandleria</taxon>
    </lineage>
</organism>
<reference evidence="1 2" key="1">
    <citation type="journal article" date="2015" name="Genome Announc.">
        <title>Expanding the biotechnology potential of lactobacilli through comparative genomics of 213 strains and associated genera.</title>
        <authorList>
            <person name="Sun Z."/>
            <person name="Harris H.M."/>
            <person name="McCann A."/>
            <person name="Guo C."/>
            <person name="Argimon S."/>
            <person name="Zhang W."/>
            <person name="Yang X."/>
            <person name="Jeffery I.B."/>
            <person name="Cooney J.C."/>
            <person name="Kagawa T.F."/>
            <person name="Liu W."/>
            <person name="Song Y."/>
            <person name="Salvetti E."/>
            <person name="Wrobel A."/>
            <person name="Rasinkangas P."/>
            <person name="Parkhill J."/>
            <person name="Rea M.C."/>
            <person name="O'Sullivan O."/>
            <person name="Ritari J."/>
            <person name="Douillard F.P."/>
            <person name="Paul Ross R."/>
            <person name="Yang R."/>
            <person name="Briner A.E."/>
            <person name="Felis G.E."/>
            <person name="de Vos W.M."/>
            <person name="Barrangou R."/>
            <person name="Klaenhammer T.R."/>
            <person name="Caufield P.W."/>
            <person name="Cui Y."/>
            <person name="Zhang H."/>
            <person name="O'Toole P.W."/>
        </authorList>
    </citation>
    <scope>NUCLEOTIDE SEQUENCE [LARGE SCALE GENOMIC DNA]</scope>
    <source>
        <strain evidence="1 2">DSM 20405</strain>
    </source>
</reference>
<sequence length="115" mass="13439">MDYKTIVRKSQESYNRFFNDIHYLPKEEEISDITIDIENMQDKIAAKAAQAKGHIAYLEQVKKEIEDQAKASEEGIFTNEHKDTEAKLNKMYDEYVEANKKLFALQTKIGKLLHK</sequence>
<comment type="caution">
    <text evidence="1">The sequence shown here is derived from an EMBL/GenBank/DDBJ whole genome shotgun (WGS) entry which is preliminary data.</text>
</comment>
<dbReference type="Proteomes" id="UP000051841">
    <property type="component" value="Unassembled WGS sequence"/>
</dbReference>
<dbReference type="EMBL" id="JQBL01000001">
    <property type="protein sequence ID" value="KRN51468.1"/>
    <property type="molecule type" value="Genomic_DNA"/>
</dbReference>
<dbReference type="PATRIC" id="fig|1410657.5.peg.87"/>
<protein>
    <submittedName>
        <fullName evidence="1">Uncharacterized protein</fullName>
    </submittedName>
</protein>
<dbReference type="AlphaFoldDB" id="A0A0R2HMW9"/>
<accession>A0A0R2HMW9</accession>
<evidence type="ECO:0000313" key="2">
    <source>
        <dbReference type="Proteomes" id="UP000051841"/>
    </source>
</evidence>
<gene>
    <name evidence="1" type="ORF">IV49_GL000085</name>
</gene>
<proteinExistence type="predicted"/>
<evidence type="ECO:0000313" key="1">
    <source>
        <dbReference type="EMBL" id="KRN51468.1"/>
    </source>
</evidence>
<keyword evidence="2" id="KW-1185">Reference proteome</keyword>
<name>A0A0R2HMW9_9FIRM</name>